<proteinExistence type="predicted"/>
<dbReference type="EMBL" id="BQXS01000680">
    <property type="protein sequence ID" value="GKT29130.1"/>
    <property type="molecule type" value="Genomic_DNA"/>
</dbReference>
<dbReference type="Proteomes" id="UP001057375">
    <property type="component" value="Unassembled WGS sequence"/>
</dbReference>
<protein>
    <submittedName>
        <fullName evidence="1">Uncharacterized protein</fullName>
    </submittedName>
</protein>
<feature type="non-terminal residue" evidence="1">
    <location>
        <position position="1"/>
    </location>
</feature>
<evidence type="ECO:0000313" key="2">
    <source>
        <dbReference type="Proteomes" id="UP001057375"/>
    </source>
</evidence>
<gene>
    <name evidence="1" type="ORF">ADUPG1_001055</name>
</gene>
<reference evidence="1" key="1">
    <citation type="submission" date="2022-03" db="EMBL/GenBank/DDBJ databases">
        <title>Draft genome sequence of Aduncisulcus paluster, a free-living microaerophilic Fornicata.</title>
        <authorList>
            <person name="Yuyama I."/>
            <person name="Kume K."/>
            <person name="Tamura T."/>
            <person name="Inagaki Y."/>
            <person name="Hashimoto T."/>
        </authorList>
    </citation>
    <scope>NUCLEOTIDE SEQUENCE</scope>
    <source>
        <strain evidence="1">NY0171</strain>
    </source>
</reference>
<accession>A0ABQ5KCP0</accession>
<organism evidence="1 2">
    <name type="scientific">Aduncisulcus paluster</name>
    <dbReference type="NCBI Taxonomy" id="2918883"/>
    <lineage>
        <taxon>Eukaryota</taxon>
        <taxon>Metamonada</taxon>
        <taxon>Carpediemonas-like organisms</taxon>
        <taxon>Aduncisulcus</taxon>
    </lineage>
</organism>
<name>A0ABQ5KCP0_9EUKA</name>
<evidence type="ECO:0000313" key="1">
    <source>
        <dbReference type="EMBL" id="GKT29130.1"/>
    </source>
</evidence>
<keyword evidence="2" id="KW-1185">Reference proteome</keyword>
<comment type="caution">
    <text evidence="1">The sequence shown here is derived from an EMBL/GenBank/DDBJ whole genome shotgun (WGS) entry which is preliminary data.</text>
</comment>
<sequence length="146" mass="16073">KRDIALGDGSTICSAKEVCLKLKFQIPGHIPTVVVETFAVIEMGVTDTPLIMGYPAIKEKDLLSLMTASPLPPPDEIMAIEEGKPRVRLPSISRLVCCPYSRSIAPRSNPVDQFLPLSNHSAFAWFLVKSSFFLREDGSIMHTEDS</sequence>